<organism evidence="2 3">
    <name type="scientific">Collinsella aerofaciens</name>
    <dbReference type="NCBI Taxonomy" id="74426"/>
    <lineage>
        <taxon>Bacteria</taxon>
        <taxon>Bacillati</taxon>
        <taxon>Actinomycetota</taxon>
        <taxon>Coriobacteriia</taxon>
        <taxon>Coriobacteriales</taxon>
        <taxon>Coriobacteriaceae</taxon>
        <taxon>Collinsella</taxon>
    </lineage>
</organism>
<dbReference type="EMBL" id="CYYP01000020">
    <property type="protein sequence ID" value="CUO55109.1"/>
    <property type="molecule type" value="Genomic_DNA"/>
</dbReference>
<dbReference type="AlphaFoldDB" id="A0A174G2N7"/>
<proteinExistence type="predicted"/>
<evidence type="ECO:0000313" key="3">
    <source>
        <dbReference type="Proteomes" id="UP000095468"/>
    </source>
</evidence>
<evidence type="ECO:0000256" key="1">
    <source>
        <dbReference type="SAM" id="MobiDB-lite"/>
    </source>
</evidence>
<dbReference type="Proteomes" id="UP000095468">
    <property type="component" value="Unassembled WGS sequence"/>
</dbReference>
<feature type="region of interest" description="Disordered" evidence="1">
    <location>
        <begin position="34"/>
        <end position="62"/>
    </location>
</feature>
<accession>A0A174G2N7</accession>
<name>A0A174G2N7_9ACTN</name>
<evidence type="ECO:0000313" key="2">
    <source>
        <dbReference type="EMBL" id="CUO55109.1"/>
    </source>
</evidence>
<sequence length="114" mass="12572">MLRLLNFRCSFCSNPLDETQNTCGRRLQPIARYRPHPLQQRGHAARRGQAADRSAEPSTRSPRLDFGAVTNLCDATSALTAEGDLHSSLAISLHEALRSSILWTVSRSCLVSLP</sequence>
<feature type="compositionally biased region" description="Low complexity" evidence="1">
    <location>
        <begin position="39"/>
        <end position="48"/>
    </location>
</feature>
<reference evidence="2 3" key="1">
    <citation type="submission" date="2015-09" db="EMBL/GenBank/DDBJ databases">
        <authorList>
            <consortium name="Pathogen Informatics"/>
        </authorList>
    </citation>
    <scope>NUCLEOTIDE SEQUENCE [LARGE SCALE GENOMIC DNA]</scope>
    <source>
        <strain evidence="2 3">2789STDY5608823</strain>
    </source>
</reference>
<protein>
    <submittedName>
        <fullName evidence="2">Uncharacterized protein</fullName>
    </submittedName>
</protein>
<gene>
    <name evidence="2" type="ORF">ERS852381_01819</name>
</gene>